<evidence type="ECO:0000256" key="1">
    <source>
        <dbReference type="SAM" id="SignalP"/>
    </source>
</evidence>
<evidence type="ECO:0000313" key="2">
    <source>
        <dbReference type="Proteomes" id="UP000095287"/>
    </source>
</evidence>
<keyword evidence="1" id="KW-0732">Signal</keyword>
<dbReference type="AlphaFoldDB" id="A0A1I7YNB7"/>
<keyword evidence="2" id="KW-1185">Reference proteome</keyword>
<organism evidence="2 3">
    <name type="scientific">Steinernema glaseri</name>
    <dbReference type="NCBI Taxonomy" id="37863"/>
    <lineage>
        <taxon>Eukaryota</taxon>
        <taxon>Metazoa</taxon>
        <taxon>Ecdysozoa</taxon>
        <taxon>Nematoda</taxon>
        <taxon>Chromadorea</taxon>
        <taxon>Rhabditida</taxon>
        <taxon>Tylenchina</taxon>
        <taxon>Panagrolaimomorpha</taxon>
        <taxon>Strongyloidoidea</taxon>
        <taxon>Steinernematidae</taxon>
        <taxon>Steinernema</taxon>
    </lineage>
</organism>
<dbReference type="Proteomes" id="UP000095287">
    <property type="component" value="Unplaced"/>
</dbReference>
<dbReference type="WBParaSite" id="L893_g18061.t1">
    <property type="protein sequence ID" value="L893_g18061.t1"/>
    <property type="gene ID" value="L893_g18061"/>
</dbReference>
<accession>A0A1I7YNB7</accession>
<name>A0A1I7YNB7_9BILA</name>
<feature type="signal peptide" evidence="1">
    <location>
        <begin position="1"/>
        <end position="21"/>
    </location>
</feature>
<feature type="chain" id="PRO_5009312439" evidence="1">
    <location>
        <begin position="22"/>
        <end position="68"/>
    </location>
</feature>
<reference evidence="3" key="1">
    <citation type="submission" date="2016-11" db="UniProtKB">
        <authorList>
            <consortium name="WormBaseParasite"/>
        </authorList>
    </citation>
    <scope>IDENTIFICATION</scope>
</reference>
<protein>
    <submittedName>
        <fullName evidence="3">Secreted protein</fullName>
    </submittedName>
</protein>
<proteinExistence type="predicted"/>
<sequence>MFPLLLMLLMAALELPPRSRMDHSCPIPRISCDRFPLAASLRHPPLYLFRRDSTLIRVGATFGAAKCD</sequence>
<evidence type="ECO:0000313" key="3">
    <source>
        <dbReference type="WBParaSite" id="L893_g18061.t1"/>
    </source>
</evidence>